<organism evidence="2 3">
    <name type="scientific">Pseudonocardia humida</name>
    <dbReference type="NCBI Taxonomy" id="2800819"/>
    <lineage>
        <taxon>Bacteria</taxon>
        <taxon>Bacillati</taxon>
        <taxon>Actinomycetota</taxon>
        <taxon>Actinomycetes</taxon>
        <taxon>Pseudonocardiales</taxon>
        <taxon>Pseudonocardiaceae</taxon>
        <taxon>Pseudonocardia</taxon>
    </lineage>
</organism>
<reference evidence="2" key="1">
    <citation type="submission" date="2021-04" db="EMBL/GenBank/DDBJ databases">
        <title>Pseudonocardia sp. nov., isolated from sandy soil of mangrove forest.</title>
        <authorList>
            <person name="Zan Z."/>
            <person name="Huang R."/>
            <person name="Liu W."/>
        </authorList>
    </citation>
    <scope>NUCLEOTIDE SEQUENCE</scope>
    <source>
        <strain evidence="2">S2-4</strain>
    </source>
</reference>
<evidence type="ECO:0000256" key="1">
    <source>
        <dbReference type="SAM" id="MobiDB-lite"/>
    </source>
</evidence>
<protein>
    <recommendedName>
        <fullName evidence="4">PE-PGRS family protein</fullName>
    </recommendedName>
</protein>
<evidence type="ECO:0000313" key="3">
    <source>
        <dbReference type="Proteomes" id="UP001165283"/>
    </source>
</evidence>
<name>A0ABT1A0D3_9PSEU</name>
<proteinExistence type="predicted"/>
<keyword evidence="3" id="KW-1185">Reference proteome</keyword>
<comment type="caution">
    <text evidence="2">The sequence shown here is derived from an EMBL/GenBank/DDBJ whole genome shotgun (WGS) entry which is preliminary data.</text>
</comment>
<dbReference type="EMBL" id="JAGSOV010000034">
    <property type="protein sequence ID" value="MCO1656460.1"/>
    <property type="molecule type" value="Genomic_DNA"/>
</dbReference>
<gene>
    <name evidence="2" type="ORF">KDL28_15470</name>
</gene>
<evidence type="ECO:0008006" key="4">
    <source>
        <dbReference type="Google" id="ProtNLM"/>
    </source>
</evidence>
<evidence type="ECO:0000313" key="2">
    <source>
        <dbReference type="EMBL" id="MCO1656460.1"/>
    </source>
</evidence>
<accession>A0ABT1A0D3</accession>
<feature type="compositionally biased region" description="Gly residues" evidence="1">
    <location>
        <begin position="1"/>
        <end position="25"/>
    </location>
</feature>
<sequence length="60" mass="5364">MAGGRGEGGSGLGGNGGGGGGGAGGSTTQDMTGTAVTCRRTAPDGPSITGDGRVVLTPAS</sequence>
<feature type="region of interest" description="Disordered" evidence="1">
    <location>
        <begin position="1"/>
        <end position="60"/>
    </location>
</feature>
<dbReference type="RefSeq" id="WP_252439188.1">
    <property type="nucleotide sequence ID" value="NZ_JAGSOV010000034.1"/>
</dbReference>
<feature type="compositionally biased region" description="Polar residues" evidence="1">
    <location>
        <begin position="26"/>
        <end position="35"/>
    </location>
</feature>
<dbReference type="Proteomes" id="UP001165283">
    <property type="component" value="Unassembled WGS sequence"/>
</dbReference>